<dbReference type="EMBL" id="CNFU01001397">
    <property type="protein sequence ID" value="CKT38533.1"/>
    <property type="molecule type" value="Genomic_DNA"/>
</dbReference>
<evidence type="ECO:0000313" key="9">
    <source>
        <dbReference type="Proteomes" id="UP000046680"/>
    </source>
</evidence>
<dbReference type="Proteomes" id="UP000049023">
    <property type="component" value="Unassembled WGS sequence"/>
</dbReference>
<evidence type="ECO:0000313" key="4">
    <source>
        <dbReference type="EMBL" id="CNV31834.1"/>
    </source>
</evidence>
<protein>
    <submittedName>
        <fullName evidence="3">Uncharacterized protein</fullName>
    </submittedName>
</protein>
<reference evidence="7 8" key="1">
    <citation type="submission" date="2015-03" db="EMBL/GenBank/DDBJ databases">
        <authorList>
            <consortium name="Pathogen Informatics"/>
        </authorList>
    </citation>
    <scope>NUCLEOTIDE SEQUENCE [LARGE SCALE GENOMIC DNA]</scope>
    <source>
        <strain evidence="2 11">Bir 172</strain>
        <strain evidence="3 12">Bir 187</strain>
        <strain evidence="1 9">C09601061</strain>
        <strain evidence="4 7">D00501624</strain>
        <strain evidence="5 8">G09801536</strain>
        <strain evidence="6 10">P00601463</strain>
    </source>
</reference>
<evidence type="ECO:0000313" key="3">
    <source>
        <dbReference type="EMBL" id="CKT38533.1"/>
    </source>
</evidence>
<evidence type="ECO:0000313" key="12">
    <source>
        <dbReference type="Proteomes" id="UP000049023"/>
    </source>
</evidence>
<dbReference type="EMBL" id="CQQC01000659">
    <property type="protein sequence ID" value="CNV31834.1"/>
    <property type="molecule type" value="Genomic_DNA"/>
</dbReference>
<evidence type="ECO:0000313" key="10">
    <source>
        <dbReference type="Proteomes" id="UP000048600"/>
    </source>
</evidence>
<proteinExistence type="predicted"/>
<organism evidence="3 12">
    <name type="scientific">Mycobacterium tuberculosis</name>
    <dbReference type="NCBI Taxonomy" id="1773"/>
    <lineage>
        <taxon>Bacteria</taxon>
        <taxon>Bacillati</taxon>
        <taxon>Actinomycetota</taxon>
        <taxon>Actinomycetes</taxon>
        <taxon>Mycobacteriales</taxon>
        <taxon>Mycobacteriaceae</taxon>
        <taxon>Mycobacterium</taxon>
        <taxon>Mycobacterium tuberculosis complex</taxon>
    </lineage>
</organism>
<name>A0A0T9YC94_MYCTX</name>
<evidence type="ECO:0000313" key="6">
    <source>
        <dbReference type="EMBL" id="COW72554.1"/>
    </source>
</evidence>
<accession>A0A0T9YC94</accession>
<gene>
    <name evidence="1" type="ORF">ERS007657_02435</name>
    <name evidence="4" type="ORF">ERS007661_02047</name>
    <name evidence="5" type="ORF">ERS007679_02650</name>
    <name evidence="6" type="ORF">ERS007741_03028</name>
    <name evidence="2" type="ORF">ERS027646_03122</name>
    <name evidence="3" type="ORF">ERS027661_04280</name>
</gene>
<evidence type="ECO:0000313" key="7">
    <source>
        <dbReference type="Proteomes" id="UP000039217"/>
    </source>
</evidence>
<evidence type="ECO:0000313" key="8">
    <source>
        <dbReference type="Proteomes" id="UP000045842"/>
    </source>
</evidence>
<dbReference type="Proteomes" id="UP000039217">
    <property type="component" value="Unassembled WGS sequence"/>
</dbReference>
<dbReference type="EMBL" id="CSAD01000384">
    <property type="protein sequence ID" value="COV88896.1"/>
    <property type="molecule type" value="Genomic_DNA"/>
</dbReference>
<dbReference type="Proteomes" id="UP000046680">
    <property type="component" value="Unassembled WGS sequence"/>
</dbReference>
<evidence type="ECO:0000313" key="2">
    <source>
        <dbReference type="EMBL" id="CKT18721.1"/>
    </source>
</evidence>
<evidence type="ECO:0000313" key="11">
    <source>
        <dbReference type="Proteomes" id="UP000048948"/>
    </source>
</evidence>
<dbReference type="EMBL" id="CHKL01000409">
    <property type="protein sequence ID" value="COW72554.1"/>
    <property type="molecule type" value="Genomic_DNA"/>
</dbReference>
<sequence>MLGGRHPVGVNGLDVSGVWLALPARHETCCDRRAFIDDSLRDRRLVDAPCGLRDIGQRHHRCPGQLLAGGGVVDVEQRRISPDGRQHRQAGLDVDAHIAGVNRQRERFSRRQPAAEVAVHQQRPHIAEGDPLTYQVFDVDATVAQGPAVFVRLGDLGRKGHHAVEAGDEILRDHCHTRILTPGPGNDATGWCQSRCRR</sequence>
<dbReference type="Proteomes" id="UP000048600">
    <property type="component" value="Unassembled WGS sequence"/>
</dbReference>
<evidence type="ECO:0000313" key="5">
    <source>
        <dbReference type="EMBL" id="COV88896.1"/>
    </source>
</evidence>
<dbReference type="Proteomes" id="UP000045842">
    <property type="component" value="Unassembled WGS sequence"/>
</dbReference>
<dbReference type="EMBL" id="CNGE01000678">
    <property type="protein sequence ID" value="CKT18721.1"/>
    <property type="molecule type" value="Genomic_DNA"/>
</dbReference>
<dbReference type="EMBL" id="CGCX01000935">
    <property type="protein sequence ID" value="CFR85878.1"/>
    <property type="molecule type" value="Genomic_DNA"/>
</dbReference>
<evidence type="ECO:0000313" key="1">
    <source>
        <dbReference type="EMBL" id="CFR85878.1"/>
    </source>
</evidence>
<dbReference type="Proteomes" id="UP000048948">
    <property type="component" value="Unassembled WGS sequence"/>
</dbReference>
<dbReference type="AlphaFoldDB" id="A0A0T9YC94"/>